<protein>
    <submittedName>
        <fullName evidence="3">24384_t:CDS:1</fullName>
    </submittedName>
</protein>
<comment type="caution">
    <text evidence="3">The sequence shown here is derived from an EMBL/GenBank/DDBJ whole genome shotgun (WGS) entry which is preliminary data.</text>
</comment>
<evidence type="ECO:0000256" key="1">
    <source>
        <dbReference type="SAM" id="Phobius"/>
    </source>
</evidence>
<feature type="chain" id="PRO_5040238253" evidence="2">
    <location>
        <begin position="18"/>
        <end position="195"/>
    </location>
</feature>
<accession>A0A9N9B869</accession>
<reference evidence="3" key="1">
    <citation type="submission" date="2021-06" db="EMBL/GenBank/DDBJ databases">
        <authorList>
            <person name="Kallberg Y."/>
            <person name="Tangrot J."/>
            <person name="Rosling A."/>
        </authorList>
    </citation>
    <scope>NUCLEOTIDE SEQUENCE</scope>
    <source>
        <strain evidence="3">MA453B</strain>
    </source>
</reference>
<keyword evidence="1" id="KW-0812">Transmembrane</keyword>
<keyword evidence="4" id="KW-1185">Reference proteome</keyword>
<dbReference type="Proteomes" id="UP000789405">
    <property type="component" value="Unassembled WGS sequence"/>
</dbReference>
<feature type="non-terminal residue" evidence="3">
    <location>
        <position position="195"/>
    </location>
</feature>
<keyword evidence="2" id="KW-0732">Signal</keyword>
<dbReference type="AlphaFoldDB" id="A0A9N9B869"/>
<sequence>MIKFLFFIILIFVLVNAENSNKSLIYDDSEIINPTEEGVENIFDLMIVIFLFLLTDMFSINMITLILNFILELFVNSLAIWFIKRAHNATENYIFIQYLITYSIKIYLISVAIFVTLTEKIEKKIKEDQKKSKKNEVENNETIDENILEKNEIENNETIEKLTRDLILSPLGNDITIILLDTYSSYEMTPENDTS</sequence>
<dbReference type="EMBL" id="CAJVPY010002325">
    <property type="protein sequence ID" value="CAG8556787.1"/>
    <property type="molecule type" value="Genomic_DNA"/>
</dbReference>
<proteinExistence type="predicted"/>
<evidence type="ECO:0000313" key="3">
    <source>
        <dbReference type="EMBL" id="CAG8556787.1"/>
    </source>
</evidence>
<evidence type="ECO:0000313" key="4">
    <source>
        <dbReference type="Proteomes" id="UP000789405"/>
    </source>
</evidence>
<evidence type="ECO:0000256" key="2">
    <source>
        <dbReference type="SAM" id="SignalP"/>
    </source>
</evidence>
<name>A0A9N9B869_9GLOM</name>
<keyword evidence="1" id="KW-1133">Transmembrane helix</keyword>
<organism evidence="3 4">
    <name type="scientific">Dentiscutata erythropus</name>
    <dbReference type="NCBI Taxonomy" id="1348616"/>
    <lineage>
        <taxon>Eukaryota</taxon>
        <taxon>Fungi</taxon>
        <taxon>Fungi incertae sedis</taxon>
        <taxon>Mucoromycota</taxon>
        <taxon>Glomeromycotina</taxon>
        <taxon>Glomeromycetes</taxon>
        <taxon>Diversisporales</taxon>
        <taxon>Gigasporaceae</taxon>
        <taxon>Dentiscutata</taxon>
    </lineage>
</organism>
<keyword evidence="1" id="KW-0472">Membrane</keyword>
<feature type="transmembrane region" description="Helical" evidence="1">
    <location>
        <begin position="65"/>
        <end position="83"/>
    </location>
</feature>
<feature type="signal peptide" evidence="2">
    <location>
        <begin position="1"/>
        <end position="17"/>
    </location>
</feature>
<gene>
    <name evidence="3" type="ORF">DERYTH_LOCUS5538</name>
</gene>
<feature type="transmembrane region" description="Helical" evidence="1">
    <location>
        <begin position="95"/>
        <end position="117"/>
    </location>
</feature>